<dbReference type="PANTHER" id="PTHR12277:SF81">
    <property type="entry name" value="PROTEIN ABHD13"/>
    <property type="match status" value="1"/>
</dbReference>
<evidence type="ECO:0000259" key="1">
    <source>
        <dbReference type="Pfam" id="PF12146"/>
    </source>
</evidence>
<dbReference type="GO" id="GO:0016787">
    <property type="term" value="F:hydrolase activity"/>
    <property type="evidence" value="ECO:0007669"/>
    <property type="project" value="UniProtKB-KW"/>
</dbReference>
<dbReference type="Gene3D" id="3.40.50.1820">
    <property type="entry name" value="alpha/beta hydrolase"/>
    <property type="match status" value="1"/>
</dbReference>
<name>A0A6B8WBD1_9CORY</name>
<accession>A0A6B8WBD1</accession>
<dbReference type="InterPro" id="IPR015946">
    <property type="entry name" value="KH_dom-like_a/b"/>
</dbReference>
<evidence type="ECO:0000313" key="2">
    <source>
        <dbReference type="EMBL" id="QGU07320.1"/>
    </source>
</evidence>
<evidence type="ECO:0000313" key="3">
    <source>
        <dbReference type="Proteomes" id="UP000424462"/>
    </source>
</evidence>
<dbReference type="Pfam" id="PF12146">
    <property type="entry name" value="Hydrolase_4"/>
    <property type="match status" value="1"/>
</dbReference>
<feature type="domain" description="Serine aminopeptidase S33" evidence="1">
    <location>
        <begin position="32"/>
        <end position="125"/>
    </location>
</feature>
<dbReference type="AlphaFoldDB" id="A0A6B8WBD1"/>
<sequence>MAGTIDMPDTPPVAYAIFAHCFTGSRFTPAAARVSKQLTASGIATLRFDFPGLGQSEGEFANTSFSSNVEDIKSAYEWMSQNYAAPQLLIGHSLGGAASLKAATELPRLKAVATIGAPFDPAHAVLHFADRIKDVDDHGAVTVVLGGRDIVISRAFLEDLADTNPEIYLPKLRKPLLLVHSPIDETVGVDNAQLIFRVTRYPKSLVSLDKADHLATREGVAQRAADLIGAWVEPYLVPDYSPETVEAGAVSRSAKGTRFADTVRTPVGELRTDRAKKDGGKDLGHTPADLIAAALAADASQAIRDAARRDRIKLEDVAVTVTPEGFGFSRQIELTGDITDDQRRRLLQAVRPLTVSVRDIR</sequence>
<dbReference type="KEGG" id="cok:COCCU_06930"/>
<dbReference type="PANTHER" id="PTHR12277">
    <property type="entry name" value="ALPHA/BETA HYDROLASE DOMAIN-CONTAINING PROTEIN"/>
    <property type="match status" value="1"/>
</dbReference>
<organism evidence="2 3">
    <name type="scientific">Corynebacterium occultum</name>
    <dbReference type="NCBI Taxonomy" id="2675219"/>
    <lineage>
        <taxon>Bacteria</taxon>
        <taxon>Bacillati</taxon>
        <taxon>Actinomycetota</taxon>
        <taxon>Actinomycetes</taxon>
        <taxon>Mycobacteriales</taxon>
        <taxon>Corynebacteriaceae</taxon>
        <taxon>Corynebacterium</taxon>
    </lineage>
</organism>
<dbReference type="InterPro" id="IPR036102">
    <property type="entry name" value="OsmC/Ohrsf"/>
</dbReference>
<keyword evidence="2" id="KW-0378">Hydrolase</keyword>
<dbReference type="Gene3D" id="3.30.300.20">
    <property type="match status" value="1"/>
</dbReference>
<proteinExistence type="predicted"/>
<dbReference type="InterPro" id="IPR022742">
    <property type="entry name" value="Hydrolase_4"/>
</dbReference>
<reference evidence="2 3" key="1">
    <citation type="submission" date="2019-11" db="EMBL/GenBank/DDBJ databases">
        <title>Complete genome sequence of Corynebacterium kalinowskii 1959, a novel Corynebacterium species isolated from soil of a small paddock in Vilsendorf, Germany.</title>
        <authorList>
            <person name="Schaffert L."/>
            <person name="Ruwe M."/>
            <person name="Milse J."/>
            <person name="Hanuschka K."/>
            <person name="Ortseifen V."/>
            <person name="Droste J."/>
            <person name="Brandt D."/>
            <person name="Schlueter L."/>
            <person name="Kutter Y."/>
            <person name="Vinke S."/>
            <person name="Viehoefer P."/>
            <person name="Jacob L."/>
            <person name="Luebke N.-C."/>
            <person name="Schulte-Berndt E."/>
            <person name="Hain C."/>
            <person name="Linder M."/>
            <person name="Schmidt P."/>
            <person name="Wollenschlaeger L."/>
            <person name="Luttermann T."/>
            <person name="Thieme E."/>
            <person name="Hassa J."/>
            <person name="Haak M."/>
            <person name="Wittchen M."/>
            <person name="Mentz A."/>
            <person name="Persicke M."/>
            <person name="Busche T."/>
            <person name="Ruckert C."/>
        </authorList>
    </citation>
    <scope>NUCLEOTIDE SEQUENCE [LARGE SCALE GENOMIC DNA]</scope>
    <source>
        <strain evidence="2 3">2039</strain>
    </source>
</reference>
<dbReference type="SUPFAM" id="SSF53474">
    <property type="entry name" value="alpha/beta-Hydrolases"/>
    <property type="match status" value="1"/>
</dbReference>
<protein>
    <submittedName>
        <fullName evidence="2">Alpha/beta hydrolase family protein</fullName>
    </submittedName>
</protein>
<dbReference type="InterPro" id="IPR029058">
    <property type="entry name" value="AB_hydrolase_fold"/>
</dbReference>
<gene>
    <name evidence="2" type="ORF">COCCU_06930</name>
</gene>
<dbReference type="EMBL" id="CP046455">
    <property type="protein sequence ID" value="QGU07320.1"/>
    <property type="molecule type" value="Genomic_DNA"/>
</dbReference>
<dbReference type="Proteomes" id="UP000424462">
    <property type="component" value="Chromosome"/>
</dbReference>
<keyword evidence="3" id="KW-1185">Reference proteome</keyword>
<dbReference type="SUPFAM" id="SSF82784">
    <property type="entry name" value="OsmC-like"/>
    <property type="match status" value="1"/>
</dbReference>